<gene>
    <name evidence="11" type="ORF">SAMN05444387_4270</name>
</gene>
<evidence type="ECO:0000256" key="4">
    <source>
        <dbReference type="ARBA" id="ARBA00022679"/>
    </source>
</evidence>
<evidence type="ECO:0000313" key="11">
    <source>
        <dbReference type="EMBL" id="SHN14115.1"/>
    </source>
</evidence>
<feature type="domain" description="PAS" evidence="9">
    <location>
        <begin position="52"/>
        <end position="99"/>
    </location>
</feature>
<dbReference type="Pfam" id="PF02518">
    <property type="entry name" value="HATPase_c"/>
    <property type="match status" value="1"/>
</dbReference>
<sequence length="577" mass="66159">MNIQEKNDKKETVLFSDQISFHEKENDQNTSFENNKNLTVENQNLKELLKAKEQQLNNHVNAIDTSNASIEFDLDGNILSVNKNFLEIMDYNEADLLGKHHRLLVDPAYSQSNAYQLFWSNLKKGIYQKDEFIRVAKNGKLIWLLGSYNPILDIMGKPYKILKLATDITLSKNQFLQLAVQAQEKEKRASELAIANKELAFQNEEKEKRAAELIIANKELKFQNEQKEQRAKELIIANKELAIQSKEKEKRAAELVIANKELKFQNEQKEQRAKELIIANKELAIQSKEKEKRAAELIIANKKLAAENILKEKRKVEKQKRAAELIVKNRELAYQEKRSKELTLAYDELKKAQEELESFSYSVSHDLRAPIRAINGYTQILIEDHIDLIDEDGKNMFNAIIKNSNKMGVLIDDLLAFSKLGRKQVSSANINMTALVNGVISDIAIEKDENNPIFELDELAPANGDPSLIKQVWVNLISNAIKYSKHKPETRIKITSTSKNNKIIYSIKDWGAGFDMEYYDKLFGVFQRLHSQEEFSGTGIGLAIVQKIVNRHHGTVWAESKLDEGAKFYFSLPDIKH</sequence>
<dbReference type="PROSITE" id="PS50112">
    <property type="entry name" value="PAS"/>
    <property type="match status" value="1"/>
</dbReference>
<evidence type="ECO:0000313" key="12">
    <source>
        <dbReference type="Proteomes" id="UP000184216"/>
    </source>
</evidence>
<dbReference type="SUPFAM" id="SSF55874">
    <property type="entry name" value="ATPase domain of HSP90 chaperone/DNA topoisomerase II/histidine kinase"/>
    <property type="match status" value="1"/>
</dbReference>
<dbReference type="InterPro" id="IPR036890">
    <property type="entry name" value="HATPase_C_sf"/>
</dbReference>
<dbReference type="Pfam" id="PF08447">
    <property type="entry name" value="PAS_3"/>
    <property type="match status" value="1"/>
</dbReference>
<dbReference type="SMART" id="SM00388">
    <property type="entry name" value="HisKA"/>
    <property type="match status" value="1"/>
</dbReference>
<dbReference type="InterPro" id="IPR000700">
    <property type="entry name" value="PAS-assoc_C"/>
</dbReference>
<dbReference type="InterPro" id="IPR003594">
    <property type="entry name" value="HATPase_dom"/>
</dbReference>
<dbReference type="PRINTS" id="PR00344">
    <property type="entry name" value="BCTRLSENSOR"/>
</dbReference>
<dbReference type="CDD" id="cd00082">
    <property type="entry name" value="HisKA"/>
    <property type="match status" value="1"/>
</dbReference>
<accession>A0ABY1J8R4</accession>
<keyword evidence="6" id="KW-0472">Membrane</keyword>
<keyword evidence="5" id="KW-0418">Kinase</keyword>
<dbReference type="InterPro" id="IPR013655">
    <property type="entry name" value="PAS_fold_3"/>
</dbReference>
<comment type="caution">
    <text evidence="11">The sequence shown here is derived from an EMBL/GenBank/DDBJ whole genome shotgun (WGS) entry which is preliminary data.</text>
</comment>
<evidence type="ECO:0000256" key="2">
    <source>
        <dbReference type="ARBA" id="ARBA00012438"/>
    </source>
</evidence>
<feature type="coiled-coil region" evidence="7">
    <location>
        <begin position="35"/>
        <end position="62"/>
    </location>
</feature>
<dbReference type="Gene3D" id="1.10.287.130">
    <property type="match status" value="1"/>
</dbReference>
<feature type="domain" description="Histidine kinase" evidence="8">
    <location>
        <begin position="362"/>
        <end position="576"/>
    </location>
</feature>
<dbReference type="InterPro" id="IPR003661">
    <property type="entry name" value="HisK_dim/P_dom"/>
</dbReference>
<reference evidence="11 12" key="1">
    <citation type="submission" date="2016-11" db="EMBL/GenBank/DDBJ databases">
        <authorList>
            <person name="Varghese N."/>
            <person name="Submissions S."/>
        </authorList>
    </citation>
    <scope>NUCLEOTIDE SEQUENCE [LARGE SCALE GENOMIC DNA]</scope>
    <source>
        <strain evidence="11 12">DSM 6368</strain>
    </source>
</reference>
<name>A0ABY1J8R4_9FLAO</name>
<evidence type="ECO:0000259" key="10">
    <source>
        <dbReference type="PROSITE" id="PS50113"/>
    </source>
</evidence>
<comment type="catalytic activity">
    <reaction evidence="1">
        <text>ATP + protein L-histidine = ADP + protein N-phospho-L-histidine.</text>
        <dbReference type="EC" id="2.7.13.3"/>
    </reaction>
</comment>
<evidence type="ECO:0000256" key="1">
    <source>
        <dbReference type="ARBA" id="ARBA00000085"/>
    </source>
</evidence>
<dbReference type="CDD" id="cd00130">
    <property type="entry name" value="PAS"/>
    <property type="match status" value="1"/>
</dbReference>
<feature type="coiled-coil region" evidence="7">
    <location>
        <begin position="201"/>
        <end position="326"/>
    </location>
</feature>
<evidence type="ECO:0000259" key="9">
    <source>
        <dbReference type="PROSITE" id="PS50112"/>
    </source>
</evidence>
<evidence type="ECO:0000259" key="8">
    <source>
        <dbReference type="PROSITE" id="PS50109"/>
    </source>
</evidence>
<keyword evidence="4" id="KW-0808">Transferase</keyword>
<dbReference type="Pfam" id="PF00512">
    <property type="entry name" value="HisKA"/>
    <property type="match status" value="1"/>
</dbReference>
<feature type="domain" description="PAC" evidence="10">
    <location>
        <begin position="128"/>
        <end position="180"/>
    </location>
</feature>
<evidence type="ECO:0000256" key="7">
    <source>
        <dbReference type="SAM" id="Coils"/>
    </source>
</evidence>
<dbReference type="EC" id="2.7.13.3" evidence="2"/>
<keyword evidence="12" id="KW-1185">Reference proteome</keyword>
<dbReference type="PANTHER" id="PTHR42878:SF15">
    <property type="entry name" value="BACTERIOPHYTOCHROME"/>
    <property type="match status" value="1"/>
</dbReference>
<dbReference type="NCBIfam" id="TIGR00229">
    <property type="entry name" value="sensory_box"/>
    <property type="match status" value="1"/>
</dbReference>
<evidence type="ECO:0000256" key="5">
    <source>
        <dbReference type="ARBA" id="ARBA00022777"/>
    </source>
</evidence>
<keyword evidence="3" id="KW-0597">Phosphoprotein</keyword>
<dbReference type="PROSITE" id="PS50113">
    <property type="entry name" value="PAC"/>
    <property type="match status" value="1"/>
</dbReference>
<dbReference type="InterPro" id="IPR036097">
    <property type="entry name" value="HisK_dim/P_sf"/>
</dbReference>
<dbReference type="SUPFAM" id="SSF55785">
    <property type="entry name" value="PYP-like sensor domain (PAS domain)"/>
    <property type="match status" value="1"/>
</dbReference>
<evidence type="ECO:0000256" key="3">
    <source>
        <dbReference type="ARBA" id="ARBA00022553"/>
    </source>
</evidence>
<protein>
    <recommendedName>
        <fullName evidence="2">histidine kinase</fullName>
        <ecNumber evidence="2">2.7.13.3</ecNumber>
    </recommendedName>
</protein>
<dbReference type="RefSeq" id="WP_084540303.1">
    <property type="nucleotide sequence ID" value="NZ_FRBX01000007.1"/>
</dbReference>
<dbReference type="Gene3D" id="3.30.565.10">
    <property type="entry name" value="Histidine kinase-like ATPase, C-terminal domain"/>
    <property type="match status" value="1"/>
</dbReference>
<dbReference type="PANTHER" id="PTHR42878">
    <property type="entry name" value="TWO-COMPONENT HISTIDINE KINASE"/>
    <property type="match status" value="1"/>
</dbReference>
<proteinExistence type="predicted"/>
<evidence type="ECO:0000256" key="6">
    <source>
        <dbReference type="ARBA" id="ARBA00023136"/>
    </source>
</evidence>
<keyword evidence="7" id="KW-0175">Coiled coil</keyword>
<dbReference type="SUPFAM" id="SSF47384">
    <property type="entry name" value="Homodimeric domain of signal transducing histidine kinase"/>
    <property type="match status" value="1"/>
</dbReference>
<dbReference type="InterPro" id="IPR004358">
    <property type="entry name" value="Sig_transdc_His_kin-like_C"/>
</dbReference>
<dbReference type="InterPro" id="IPR050351">
    <property type="entry name" value="BphY/WalK/GraS-like"/>
</dbReference>
<dbReference type="InterPro" id="IPR035965">
    <property type="entry name" value="PAS-like_dom_sf"/>
</dbReference>
<dbReference type="Gene3D" id="3.30.450.20">
    <property type="entry name" value="PAS domain"/>
    <property type="match status" value="1"/>
</dbReference>
<dbReference type="InterPro" id="IPR000014">
    <property type="entry name" value="PAS"/>
</dbReference>
<dbReference type="InterPro" id="IPR005467">
    <property type="entry name" value="His_kinase_dom"/>
</dbReference>
<dbReference type="Proteomes" id="UP000184216">
    <property type="component" value="Unassembled WGS sequence"/>
</dbReference>
<dbReference type="PROSITE" id="PS50109">
    <property type="entry name" value="HIS_KIN"/>
    <property type="match status" value="1"/>
</dbReference>
<dbReference type="SMART" id="SM00387">
    <property type="entry name" value="HATPase_c"/>
    <property type="match status" value="1"/>
</dbReference>
<organism evidence="11 12">
    <name type="scientific">Flavobacterium pectinovorum</name>
    <dbReference type="NCBI Taxonomy" id="29533"/>
    <lineage>
        <taxon>Bacteria</taxon>
        <taxon>Pseudomonadati</taxon>
        <taxon>Bacteroidota</taxon>
        <taxon>Flavobacteriia</taxon>
        <taxon>Flavobacteriales</taxon>
        <taxon>Flavobacteriaceae</taxon>
        <taxon>Flavobacterium</taxon>
    </lineage>
</organism>
<dbReference type="EMBL" id="FRBX01000007">
    <property type="protein sequence ID" value="SHN14115.1"/>
    <property type="molecule type" value="Genomic_DNA"/>
</dbReference>